<feature type="transmembrane region" description="Helical" evidence="1">
    <location>
        <begin position="187"/>
        <end position="207"/>
    </location>
</feature>
<gene>
    <name evidence="3" type="ORF">SAMN02745181_1318</name>
</gene>
<dbReference type="InterPro" id="IPR052901">
    <property type="entry name" value="Bact_TGase-like"/>
</dbReference>
<organism evidence="3 4">
    <name type="scientific">Rubritalea squalenifaciens DSM 18772</name>
    <dbReference type="NCBI Taxonomy" id="1123071"/>
    <lineage>
        <taxon>Bacteria</taxon>
        <taxon>Pseudomonadati</taxon>
        <taxon>Verrucomicrobiota</taxon>
        <taxon>Verrucomicrobiia</taxon>
        <taxon>Verrucomicrobiales</taxon>
        <taxon>Rubritaleaceae</taxon>
        <taxon>Rubritalea</taxon>
    </lineage>
</organism>
<keyword evidence="1" id="KW-0812">Transmembrane</keyword>
<protein>
    <submittedName>
        <fullName evidence="3">Transglutaminase-like superfamily protein</fullName>
    </submittedName>
</protein>
<reference evidence="3 4" key="1">
    <citation type="submission" date="2016-11" db="EMBL/GenBank/DDBJ databases">
        <authorList>
            <person name="Jaros S."/>
            <person name="Januszkiewicz K."/>
            <person name="Wedrychowicz H."/>
        </authorList>
    </citation>
    <scope>NUCLEOTIDE SEQUENCE [LARGE SCALE GENOMIC DNA]</scope>
    <source>
        <strain evidence="3 4">DSM 18772</strain>
    </source>
</reference>
<accession>A0A1M6GZK4</accession>
<dbReference type="AlphaFoldDB" id="A0A1M6GZK4"/>
<dbReference type="Proteomes" id="UP000184510">
    <property type="component" value="Unassembled WGS sequence"/>
</dbReference>
<dbReference type="InterPro" id="IPR038765">
    <property type="entry name" value="Papain-like_cys_pep_sf"/>
</dbReference>
<keyword evidence="1" id="KW-1133">Transmembrane helix</keyword>
<evidence type="ECO:0000313" key="4">
    <source>
        <dbReference type="Proteomes" id="UP000184510"/>
    </source>
</evidence>
<evidence type="ECO:0000256" key="1">
    <source>
        <dbReference type="SAM" id="Phobius"/>
    </source>
</evidence>
<dbReference type="Gene3D" id="3.10.620.30">
    <property type="match status" value="1"/>
</dbReference>
<dbReference type="SMART" id="SM00460">
    <property type="entry name" value="TGc"/>
    <property type="match status" value="1"/>
</dbReference>
<dbReference type="PANTHER" id="PTHR42736:SF1">
    <property type="entry name" value="PROTEIN-GLUTAMINE GAMMA-GLUTAMYLTRANSFERASE"/>
    <property type="match status" value="1"/>
</dbReference>
<dbReference type="InterPro" id="IPR002931">
    <property type="entry name" value="Transglutaminase-like"/>
</dbReference>
<evidence type="ECO:0000259" key="2">
    <source>
        <dbReference type="SMART" id="SM00460"/>
    </source>
</evidence>
<dbReference type="Pfam" id="PF01841">
    <property type="entry name" value="Transglut_core"/>
    <property type="match status" value="1"/>
</dbReference>
<keyword evidence="4" id="KW-1185">Reference proteome</keyword>
<feature type="transmembrane region" description="Helical" evidence="1">
    <location>
        <begin position="20"/>
        <end position="40"/>
    </location>
</feature>
<feature type="transmembrane region" description="Helical" evidence="1">
    <location>
        <begin position="145"/>
        <end position="175"/>
    </location>
</feature>
<dbReference type="PANTHER" id="PTHR42736">
    <property type="entry name" value="PROTEIN-GLUTAMINE GAMMA-GLUTAMYLTRANSFERASE"/>
    <property type="match status" value="1"/>
</dbReference>
<dbReference type="EMBL" id="FQYR01000003">
    <property type="protein sequence ID" value="SHJ15356.1"/>
    <property type="molecule type" value="Genomic_DNA"/>
</dbReference>
<dbReference type="InParanoid" id="A0A1M6GZK4"/>
<name>A0A1M6GZK4_9BACT</name>
<feature type="transmembrane region" description="Helical" evidence="1">
    <location>
        <begin position="60"/>
        <end position="77"/>
    </location>
</feature>
<feature type="domain" description="Transglutaminase-like" evidence="2">
    <location>
        <begin position="463"/>
        <end position="531"/>
    </location>
</feature>
<keyword evidence="1" id="KW-0472">Membrane</keyword>
<sequence>MSKADSHIIEPPRLMAGAAVVFWGALSGNALAGFVIAVLLEARNWVKIRWDFGEKGHVKAYQVSLFLLLIGMVMIWMDGAGHYALLKIVQWMPLYALPVELAQRYGRQDSMYLNTFFYFSRRRMIQDRREGREVSPLEINTGYPYIGLVLLAAACATQASWTYMAGIILFTLAVFMAVGRQRGMRSLGVLYLAPLVIILSALFQWGLVRLNNYFRNPGAQNAENLEAGGGAINAQYARLGGLGKVKQSKEVMWRVWTSMTPGYLRVASYDTYWDGLWTYNYRADGFEDAVEAFEQDGSITVGDVDHLAEVYREEDQARGADLRDEQGARIRGTVENGSPTTIVPSLPGYFAVSRMFGTNVTSENNPLGTLRLINRDVIIDYMLWAETGNVVQDALPRDKDLAVDVKEAPVIKNIARDLKLHELSSARAKVTALQRFFISEFEYATHFEADYDYREKSELEIFLTEAKKGHCEYFASAAVLLLRESGVPARYTIGYAVEEKEDDVWLIRGTHGHAWCRVFLDGKWEDVDFTPPGWLDADMAQVDMSLAERFQEWLKLLREDFQIWRQDEANQGKFWMAFSGLGLLLGGWLVFRLWQSRLSIDAEGAHVYWTGDKVETPLLQLEKYARNLLGPRPIGMPYGEWMSGLYDVEGVNRAELNKAITLHQKMRFDPAAEMDEAELVSLVAKVKSALKQAPRSQ</sequence>
<dbReference type="SUPFAM" id="SSF54001">
    <property type="entry name" value="Cysteine proteinases"/>
    <property type="match status" value="1"/>
</dbReference>
<evidence type="ECO:0000313" key="3">
    <source>
        <dbReference type="EMBL" id="SHJ15356.1"/>
    </source>
</evidence>
<proteinExistence type="predicted"/>
<dbReference type="STRING" id="1123071.SAMN02745181_1318"/>